<accession>A0A6N7YYB0</accession>
<dbReference type="OrthoDB" id="3629991at2"/>
<reference evidence="2 3" key="1">
    <citation type="submission" date="2019-11" db="EMBL/GenBank/DDBJ databases">
        <title>Draft genome of Amycolatopsis RM579.</title>
        <authorList>
            <person name="Duangmal K."/>
            <person name="Mingma R."/>
        </authorList>
    </citation>
    <scope>NUCLEOTIDE SEQUENCE [LARGE SCALE GENOMIC DNA]</scope>
    <source>
        <strain evidence="2 3">RM579</strain>
    </source>
</reference>
<comment type="caution">
    <text evidence="2">The sequence shown here is derived from an EMBL/GenBank/DDBJ whole genome shotgun (WGS) entry which is preliminary data.</text>
</comment>
<protein>
    <submittedName>
        <fullName evidence="2">Uncharacterized protein</fullName>
    </submittedName>
</protein>
<dbReference type="Proteomes" id="UP000440096">
    <property type="component" value="Unassembled WGS sequence"/>
</dbReference>
<proteinExistence type="predicted"/>
<evidence type="ECO:0000256" key="1">
    <source>
        <dbReference type="SAM" id="MobiDB-lite"/>
    </source>
</evidence>
<gene>
    <name evidence="2" type="ORF">GKO32_07805</name>
</gene>
<feature type="region of interest" description="Disordered" evidence="1">
    <location>
        <begin position="21"/>
        <end position="55"/>
    </location>
</feature>
<evidence type="ECO:0000313" key="3">
    <source>
        <dbReference type="Proteomes" id="UP000440096"/>
    </source>
</evidence>
<dbReference type="AlphaFoldDB" id="A0A6N7YYB0"/>
<dbReference type="RefSeq" id="WP_154756122.1">
    <property type="nucleotide sequence ID" value="NZ_WMBA01000008.1"/>
</dbReference>
<sequence length="145" mass="16408">MAYPTTAPGQAVMVHHTDPDQFSLIDSQPPPTTEATRTTPRRRRKPRHAATPAAAQEVLTEVQEGRYGALDDTDRIVWFTDPERVRHAHDEEIVAGLIRQRYVERCPARDTITAHHGAIRRPVSPLRLTKEGRALLTRWSALADY</sequence>
<evidence type="ECO:0000313" key="2">
    <source>
        <dbReference type="EMBL" id="MTD53883.1"/>
    </source>
</evidence>
<organism evidence="2 3">
    <name type="scientific">Amycolatopsis pithecellobii</name>
    <dbReference type="NCBI Taxonomy" id="664692"/>
    <lineage>
        <taxon>Bacteria</taxon>
        <taxon>Bacillati</taxon>
        <taxon>Actinomycetota</taxon>
        <taxon>Actinomycetes</taxon>
        <taxon>Pseudonocardiales</taxon>
        <taxon>Pseudonocardiaceae</taxon>
        <taxon>Amycolatopsis</taxon>
    </lineage>
</organism>
<feature type="compositionally biased region" description="Basic residues" evidence="1">
    <location>
        <begin position="39"/>
        <end position="48"/>
    </location>
</feature>
<keyword evidence="3" id="KW-1185">Reference proteome</keyword>
<name>A0A6N7YYB0_9PSEU</name>
<dbReference type="EMBL" id="WMBA01000008">
    <property type="protein sequence ID" value="MTD53883.1"/>
    <property type="molecule type" value="Genomic_DNA"/>
</dbReference>